<dbReference type="EMBL" id="JBGUBD010000001">
    <property type="protein sequence ID" value="MFA9476962.1"/>
    <property type="molecule type" value="Genomic_DNA"/>
</dbReference>
<gene>
    <name evidence="1" type="ORF">ACERK3_01520</name>
</gene>
<evidence type="ECO:0000313" key="2">
    <source>
        <dbReference type="Proteomes" id="UP001575105"/>
    </source>
</evidence>
<name>A0ABV4U0R5_9BACT</name>
<comment type="caution">
    <text evidence="1">The sequence shown here is derived from an EMBL/GenBank/DDBJ whole genome shotgun (WGS) entry which is preliminary data.</text>
</comment>
<keyword evidence="2" id="KW-1185">Reference proteome</keyword>
<organism evidence="1 2">
    <name type="scientific">Natronomicrosphaera hydrolytica</name>
    <dbReference type="NCBI Taxonomy" id="3242702"/>
    <lineage>
        <taxon>Bacteria</taxon>
        <taxon>Pseudomonadati</taxon>
        <taxon>Planctomycetota</taxon>
        <taxon>Phycisphaerae</taxon>
        <taxon>Phycisphaerales</taxon>
        <taxon>Phycisphaeraceae</taxon>
        <taxon>Natronomicrosphaera</taxon>
    </lineage>
</organism>
<accession>A0ABV4U0R5</accession>
<dbReference type="RefSeq" id="WP_425343887.1">
    <property type="nucleotide sequence ID" value="NZ_JBGUBD010000001.1"/>
</dbReference>
<proteinExistence type="predicted"/>
<dbReference type="Proteomes" id="UP001575105">
    <property type="component" value="Unassembled WGS sequence"/>
</dbReference>
<reference evidence="1 2" key="1">
    <citation type="submission" date="2024-08" db="EMBL/GenBank/DDBJ databases">
        <title>Whole-genome sequencing of halo(alkali)philic microorganisms from hypersaline lakes.</title>
        <authorList>
            <person name="Sorokin D.Y."/>
            <person name="Merkel A.Y."/>
            <person name="Messina E."/>
            <person name="Yakimov M."/>
        </authorList>
    </citation>
    <scope>NUCLEOTIDE SEQUENCE [LARGE SCALE GENOMIC DNA]</scope>
    <source>
        <strain evidence="1 2">AB-hyl4</strain>
    </source>
</reference>
<protein>
    <submittedName>
        <fullName evidence="1">Uncharacterized protein</fullName>
    </submittedName>
</protein>
<sequence length="98" mass="10706">MTLKAFLDEVDRVCPILELTGLYDEKGERNDTPGTDLGDAAYVVLRSYYDDYGSTHSQTDLLREAGNGLETLGEFLRCGGEALIQHANGETPSAHITL</sequence>
<evidence type="ECO:0000313" key="1">
    <source>
        <dbReference type="EMBL" id="MFA9476962.1"/>
    </source>
</evidence>